<dbReference type="RefSeq" id="WP_170072960.1">
    <property type="nucleotide sequence ID" value="NZ_JABBCX010000017.1"/>
</dbReference>
<dbReference type="EMBL" id="JABBCX010000017">
    <property type="protein sequence ID" value="NMF50295.1"/>
    <property type="molecule type" value="Genomic_DNA"/>
</dbReference>
<comment type="caution">
    <text evidence="1">The sequence shown here is derived from an EMBL/GenBank/DDBJ whole genome shotgun (WGS) entry which is preliminary data.</text>
</comment>
<evidence type="ECO:0000313" key="1">
    <source>
        <dbReference type="EMBL" id="NMF50295.1"/>
    </source>
</evidence>
<dbReference type="AlphaFoldDB" id="A0A7X9YHC4"/>
<protein>
    <submittedName>
        <fullName evidence="1">Uncharacterized protein</fullName>
    </submittedName>
</protein>
<evidence type="ECO:0000313" key="2">
    <source>
        <dbReference type="Proteomes" id="UP000519126"/>
    </source>
</evidence>
<dbReference type="Proteomes" id="UP000519126">
    <property type="component" value="Unassembled WGS sequence"/>
</dbReference>
<proteinExistence type="predicted"/>
<accession>A0A7X9YHC4</accession>
<organism evidence="1 2">
    <name type="scientific">Pseudoalteromonas arctica</name>
    <dbReference type="NCBI Taxonomy" id="394751"/>
    <lineage>
        <taxon>Bacteria</taxon>
        <taxon>Pseudomonadati</taxon>
        <taxon>Pseudomonadota</taxon>
        <taxon>Gammaproteobacteria</taxon>
        <taxon>Alteromonadales</taxon>
        <taxon>Pseudoalteromonadaceae</taxon>
        <taxon>Pseudoalteromonas</taxon>
    </lineage>
</organism>
<reference evidence="1 2" key="1">
    <citation type="submission" date="2020-04" db="EMBL/GenBank/DDBJ databases">
        <title>Genome Sequencing and Assembley of Pseudoalteromonas artica.</title>
        <authorList>
            <person name="Akerly B."/>
            <person name="Cook G."/>
        </authorList>
    </citation>
    <scope>NUCLEOTIDE SEQUENCE [LARGE SCALE GENOMIC DNA]</scope>
    <source>
        <strain evidence="1 2">NEC-BIFX-0059</strain>
    </source>
</reference>
<sequence length="63" mass="7192">MWNKLKIKLIRTLAPGIEESGKEEIKFIVSSNNSFKIDLDSLIISDVMKSQIDSIQNEEKRAV</sequence>
<name>A0A7X9YHC4_9GAMM</name>
<gene>
    <name evidence="1" type="ORF">HHL01_19315</name>
</gene>